<dbReference type="Proteomes" id="UP000632125">
    <property type="component" value="Unassembled WGS sequence"/>
</dbReference>
<dbReference type="Pfam" id="PF01832">
    <property type="entry name" value="Glucosaminidase"/>
    <property type="match status" value="1"/>
</dbReference>
<dbReference type="InterPro" id="IPR003646">
    <property type="entry name" value="SH3-like_bac-type"/>
</dbReference>
<dbReference type="Gene3D" id="1.10.530.10">
    <property type="match status" value="1"/>
</dbReference>
<organism evidence="4 5">
    <name type="scientific">Paenibacillus arenilitoris</name>
    <dbReference type="NCBI Taxonomy" id="2772299"/>
    <lineage>
        <taxon>Bacteria</taxon>
        <taxon>Bacillati</taxon>
        <taxon>Bacillota</taxon>
        <taxon>Bacilli</taxon>
        <taxon>Bacillales</taxon>
        <taxon>Paenibacillaceae</taxon>
        <taxon>Paenibacillus</taxon>
    </lineage>
</organism>
<feature type="region of interest" description="Disordered" evidence="1">
    <location>
        <begin position="212"/>
        <end position="231"/>
    </location>
</feature>
<dbReference type="Pfam" id="PF08239">
    <property type="entry name" value="SH3_3"/>
    <property type="match status" value="1"/>
</dbReference>
<keyword evidence="5" id="KW-1185">Reference proteome</keyword>
<dbReference type="GO" id="GO:0004040">
    <property type="term" value="F:amidase activity"/>
    <property type="evidence" value="ECO:0007669"/>
    <property type="project" value="InterPro"/>
</dbReference>
<sequence>MRKKWNQLLFVYLLIISLIVTLGMNVRPLHEPKQLSVPVAHAALPGMLPLANSLQPVPQTEPVVAPTSEPAAGDGIADSELKPAASTDAGSEAEPDAHTVVQPPVQIHEQKETAKEPPIHTYEVTAYYLNVRTEPNPESKIIKVVEMGTRLEVKSQTAGGWLELQGEGYVNGKYAEKKEKGEVQTLAYSASRSNPAVQRAAAPVPQVKNIVPKPEVSAPSEPSEPSSVVASDSGLTEEHIARMFEGTELAGHDLEQAILEIEDEYGINAYFTIAVMKLESGNGKSTIAKKKNNLFGLNAIDGDKYNKAFSFETKADSVRRFGQLIAKHYVGKGLKTIEKVAKKYCPANSKWSGLVKNIMKRDYNKL</sequence>
<reference evidence="4" key="1">
    <citation type="submission" date="2020-09" db="EMBL/GenBank/DDBJ databases">
        <title>A novel bacterium of genus Paenibacillus, isolated from South China Sea.</title>
        <authorList>
            <person name="Huang H."/>
            <person name="Mo K."/>
            <person name="Hu Y."/>
        </authorList>
    </citation>
    <scope>NUCLEOTIDE SEQUENCE</scope>
    <source>
        <strain evidence="4">IB182493</strain>
    </source>
</reference>
<evidence type="ECO:0000256" key="1">
    <source>
        <dbReference type="SAM" id="MobiDB-lite"/>
    </source>
</evidence>
<evidence type="ECO:0000259" key="3">
    <source>
        <dbReference type="Pfam" id="PF08239"/>
    </source>
</evidence>
<protein>
    <submittedName>
        <fullName evidence="4">Glucosaminidase domain-containing protein</fullName>
    </submittedName>
</protein>
<feature type="compositionally biased region" description="Low complexity" evidence="1">
    <location>
        <begin position="214"/>
        <end position="231"/>
    </location>
</feature>
<dbReference type="InterPro" id="IPR002901">
    <property type="entry name" value="MGlyc_endo_b_GlcNAc-like_dom"/>
</dbReference>
<evidence type="ECO:0000259" key="2">
    <source>
        <dbReference type="Pfam" id="PF01832"/>
    </source>
</evidence>
<dbReference type="RefSeq" id="WP_190862413.1">
    <property type="nucleotide sequence ID" value="NZ_JACXIY010000017.1"/>
</dbReference>
<feature type="region of interest" description="Disordered" evidence="1">
    <location>
        <begin position="58"/>
        <end position="97"/>
    </location>
</feature>
<accession>A0A927H6F1</accession>
<evidence type="ECO:0000313" key="4">
    <source>
        <dbReference type="EMBL" id="MBD2869915.1"/>
    </source>
</evidence>
<feature type="domain" description="Mannosyl-glycoprotein endo-beta-N-acetylglucosamidase-like" evidence="2">
    <location>
        <begin position="257"/>
        <end position="361"/>
    </location>
</feature>
<gene>
    <name evidence="4" type="ORF">IDH41_15095</name>
</gene>
<feature type="domain" description="SH3b" evidence="3">
    <location>
        <begin position="129"/>
        <end position="174"/>
    </location>
</feature>
<name>A0A927H6F1_9BACL</name>
<proteinExistence type="predicted"/>
<dbReference type="EMBL" id="JACXIY010000017">
    <property type="protein sequence ID" value="MBD2869915.1"/>
    <property type="molecule type" value="Genomic_DNA"/>
</dbReference>
<evidence type="ECO:0000313" key="5">
    <source>
        <dbReference type="Proteomes" id="UP000632125"/>
    </source>
</evidence>
<dbReference type="Gene3D" id="2.30.30.40">
    <property type="entry name" value="SH3 Domains"/>
    <property type="match status" value="1"/>
</dbReference>
<comment type="caution">
    <text evidence="4">The sequence shown here is derived from an EMBL/GenBank/DDBJ whole genome shotgun (WGS) entry which is preliminary data.</text>
</comment>
<dbReference type="AlphaFoldDB" id="A0A927H6F1"/>